<dbReference type="HOGENOM" id="CLU_953077_0_0_1"/>
<keyword evidence="2" id="KW-1185">Reference proteome</keyword>
<dbReference type="VEuPathDB" id="MicrosporidiaDB:H312_00679"/>
<dbReference type="EMBL" id="KK365135">
    <property type="protein sequence ID" value="KCZ81918.1"/>
    <property type="molecule type" value="Genomic_DNA"/>
</dbReference>
<dbReference type="OrthoDB" id="10322186at2759"/>
<accession>A0A059F3Q4</accession>
<gene>
    <name evidence="1" type="ORF">H312_00679</name>
</gene>
<name>A0A059F3Q4_9MICR</name>
<reference evidence="1 2" key="2">
    <citation type="submission" date="2014-03" db="EMBL/GenBank/DDBJ databases">
        <title>The Genome Sequence of Anncaliia algerae insect isolate PRA339.</title>
        <authorList>
            <consortium name="The Broad Institute Genome Sequencing Platform"/>
            <consortium name="The Broad Institute Genome Sequencing Center for Infectious Disease"/>
            <person name="Cuomo C."/>
            <person name="Becnel J."/>
            <person name="Sanscrainte N."/>
            <person name="Walker B."/>
            <person name="Young S.K."/>
            <person name="Zeng Q."/>
            <person name="Gargeya S."/>
            <person name="Fitzgerald M."/>
            <person name="Haas B."/>
            <person name="Abouelleil A."/>
            <person name="Alvarado L."/>
            <person name="Arachchi H.M."/>
            <person name="Berlin A.M."/>
            <person name="Chapman S.B."/>
            <person name="Dewar J."/>
            <person name="Goldberg J."/>
            <person name="Griggs A."/>
            <person name="Gujja S."/>
            <person name="Hansen M."/>
            <person name="Howarth C."/>
            <person name="Imamovic A."/>
            <person name="Larimer J."/>
            <person name="McCowan C."/>
            <person name="Murphy C."/>
            <person name="Neiman D."/>
            <person name="Pearson M."/>
            <person name="Priest M."/>
            <person name="Roberts A."/>
            <person name="Saif S."/>
            <person name="Shea T."/>
            <person name="Sisk P."/>
            <person name="Sykes S."/>
            <person name="Wortman J."/>
            <person name="Nusbaum C."/>
            <person name="Birren B."/>
        </authorList>
    </citation>
    <scope>NUCLEOTIDE SEQUENCE [LARGE SCALE GENOMIC DNA]</scope>
    <source>
        <strain evidence="1 2">PRA339</strain>
    </source>
</reference>
<evidence type="ECO:0000313" key="2">
    <source>
        <dbReference type="Proteomes" id="UP000030655"/>
    </source>
</evidence>
<proteinExistence type="predicted"/>
<reference evidence="2" key="1">
    <citation type="submission" date="2013-02" db="EMBL/GenBank/DDBJ databases">
        <authorList>
            <consortium name="The Broad Institute Genome Sequencing Platform"/>
            <person name="Cuomo C."/>
            <person name="Becnel J."/>
            <person name="Sanscrainte N."/>
            <person name="Walker B."/>
            <person name="Young S.K."/>
            <person name="Zeng Q."/>
            <person name="Gargeya S."/>
            <person name="Fitzgerald M."/>
            <person name="Haas B."/>
            <person name="Abouelleil A."/>
            <person name="Alvarado L."/>
            <person name="Arachchi H.M."/>
            <person name="Berlin A.M."/>
            <person name="Chapman S.B."/>
            <person name="Dewar J."/>
            <person name="Goldberg J."/>
            <person name="Griggs A."/>
            <person name="Gujja S."/>
            <person name="Hansen M."/>
            <person name="Howarth C."/>
            <person name="Imamovic A."/>
            <person name="Larimer J."/>
            <person name="McCowan C."/>
            <person name="Murphy C."/>
            <person name="Neiman D."/>
            <person name="Pearson M."/>
            <person name="Priest M."/>
            <person name="Roberts A."/>
            <person name="Saif S."/>
            <person name="Shea T."/>
            <person name="Sisk P."/>
            <person name="Sykes S."/>
            <person name="Wortman J."/>
            <person name="Nusbaum C."/>
            <person name="Birren B."/>
        </authorList>
    </citation>
    <scope>NUCLEOTIDE SEQUENCE [LARGE SCALE GENOMIC DNA]</scope>
    <source>
        <strain evidence="2">PRA339</strain>
    </source>
</reference>
<dbReference type="Proteomes" id="UP000030655">
    <property type="component" value="Unassembled WGS sequence"/>
</dbReference>
<dbReference type="AlphaFoldDB" id="A0A059F3Q4"/>
<organism evidence="1 2">
    <name type="scientific">Anncaliia algerae PRA339</name>
    <dbReference type="NCBI Taxonomy" id="1288291"/>
    <lineage>
        <taxon>Eukaryota</taxon>
        <taxon>Fungi</taxon>
        <taxon>Fungi incertae sedis</taxon>
        <taxon>Microsporidia</taxon>
        <taxon>Tubulinosematoidea</taxon>
        <taxon>Tubulinosematidae</taxon>
        <taxon>Anncaliia</taxon>
    </lineage>
</organism>
<protein>
    <submittedName>
        <fullName evidence="1">Uncharacterized protein</fullName>
    </submittedName>
</protein>
<sequence length="292" mass="34837">MLNSIKIYNESLSLILQVKYSQLNLSKKLKKELQASHDDFLNLEFIRKKYSLFNSYYTKIDIYLYKKENKIICNSSEIDINSETISNEDIFKNLDRILLPYLNKEILLLNKNNLLNFIYKHNLMKFASKIIHYYKNDSLIYYVLKTSLNIDSDINISAFVEEKDFILFIDKLKINTNVIANAVNPKKLDYFRRIFYFFKMASKFEAEDRKYSACSYYLHCYTALKDGSSPIFKRFLHEKIISINIWDDVFKKIFEKTKKANLPELTILENYKHLNVRVLKEVNRENDCSITK</sequence>
<evidence type="ECO:0000313" key="1">
    <source>
        <dbReference type="EMBL" id="KCZ81918.1"/>
    </source>
</evidence>